<dbReference type="NCBIfam" id="TIGR04085">
    <property type="entry name" value="rSAM_more_4Fe4S"/>
    <property type="match status" value="1"/>
</dbReference>
<sequence>MAAVAVELRTSPFDPGRVHAQVRGDSLLLMDRVSGRWSAVPRHWADVLPLTVTARDAATSPAASALREHMIEHDIGTRGGDRSFGRLNTLIVKLTAACNHACSYCYDFEAAFGARRIDAAVALKSIEEALDECDESLQVILHGGEPMLVWDLVEDLVIRSEAAAERRGKTLRFVGQSNMSLLTARIGRFSVEHDIVWGVSVDGPPDVHDHFRVYRNGRGTYADFARSLEAFPRFLRSCGVLSTVTSANQDRILEVAEHFYDLGMASWDWTLFQAIGRGRHESGRFEPDAGTVVASWEALYDAVLAGRFDGFPVLPVLSYVQNFVRGPGQNMCMRPQCGAGRDLASISVDGSIEACDCIDRTGPLAGLGNAAEVTLAQARATPKADEVRGRDLSATRCASCTWYGVCGGGCLAHAASRDEIPPLACALALTAFDRIADQLVRRGGNLRRYLESVGVDAP</sequence>
<dbReference type="SFLD" id="SFLDG01384">
    <property type="entry name" value="thioether_bond_formation_requi"/>
    <property type="match status" value="1"/>
</dbReference>
<dbReference type="InterPro" id="IPR058240">
    <property type="entry name" value="rSAM_sf"/>
</dbReference>
<dbReference type="InterPro" id="IPR023867">
    <property type="entry name" value="Sulphatase_maturase_rSAM"/>
</dbReference>
<dbReference type="InterPro" id="IPR013785">
    <property type="entry name" value="Aldolase_TIM"/>
</dbReference>
<keyword evidence="3" id="KW-0479">Metal-binding</keyword>
<evidence type="ECO:0000256" key="1">
    <source>
        <dbReference type="ARBA" id="ARBA00001966"/>
    </source>
</evidence>
<evidence type="ECO:0000256" key="4">
    <source>
        <dbReference type="ARBA" id="ARBA00023004"/>
    </source>
</evidence>
<name>A0ABN2NKT7_9MICO</name>
<feature type="domain" description="Radical SAM core" evidence="6">
    <location>
        <begin position="93"/>
        <end position="254"/>
    </location>
</feature>
<evidence type="ECO:0000256" key="5">
    <source>
        <dbReference type="ARBA" id="ARBA00023014"/>
    </source>
</evidence>
<accession>A0ABN2NKT7</accession>
<evidence type="ECO:0000313" key="7">
    <source>
        <dbReference type="EMBL" id="GAA1871173.1"/>
    </source>
</evidence>
<dbReference type="CDD" id="cd01335">
    <property type="entry name" value="Radical_SAM"/>
    <property type="match status" value="1"/>
</dbReference>
<keyword evidence="4" id="KW-0408">Iron</keyword>
<keyword evidence="2" id="KW-0949">S-adenosyl-L-methionine</keyword>
<dbReference type="SFLD" id="SFLDG01386">
    <property type="entry name" value="main_SPASM_domain-containing"/>
    <property type="match status" value="2"/>
</dbReference>
<proteinExistence type="predicted"/>
<dbReference type="SFLD" id="SFLDG01067">
    <property type="entry name" value="SPASM/twitch_domain_containing"/>
    <property type="match status" value="2"/>
</dbReference>
<organism evidence="7 8">
    <name type="scientific">Myceligenerans crystallogenes</name>
    <dbReference type="NCBI Taxonomy" id="316335"/>
    <lineage>
        <taxon>Bacteria</taxon>
        <taxon>Bacillati</taxon>
        <taxon>Actinomycetota</taxon>
        <taxon>Actinomycetes</taxon>
        <taxon>Micrococcales</taxon>
        <taxon>Promicromonosporaceae</taxon>
        <taxon>Myceligenerans</taxon>
    </lineage>
</organism>
<dbReference type="SFLD" id="SFLDG01072">
    <property type="entry name" value="dehydrogenase_like"/>
    <property type="match status" value="1"/>
</dbReference>
<reference evidence="7 8" key="1">
    <citation type="journal article" date="2019" name="Int. J. Syst. Evol. Microbiol.">
        <title>The Global Catalogue of Microorganisms (GCM) 10K type strain sequencing project: providing services to taxonomists for standard genome sequencing and annotation.</title>
        <authorList>
            <consortium name="The Broad Institute Genomics Platform"/>
            <consortium name="The Broad Institute Genome Sequencing Center for Infectious Disease"/>
            <person name="Wu L."/>
            <person name="Ma J."/>
        </authorList>
    </citation>
    <scope>NUCLEOTIDE SEQUENCE [LARGE SCALE GENOMIC DNA]</scope>
    <source>
        <strain evidence="7 8">JCM 14326</strain>
    </source>
</reference>
<dbReference type="Pfam" id="PF04055">
    <property type="entry name" value="Radical_SAM"/>
    <property type="match status" value="1"/>
</dbReference>
<comment type="caution">
    <text evidence="7">The sequence shown here is derived from an EMBL/GenBank/DDBJ whole genome shotgun (WGS) entry which is preliminary data.</text>
</comment>
<dbReference type="SUPFAM" id="SSF102114">
    <property type="entry name" value="Radical SAM enzymes"/>
    <property type="match status" value="1"/>
</dbReference>
<dbReference type="Proteomes" id="UP001501094">
    <property type="component" value="Unassembled WGS sequence"/>
</dbReference>
<evidence type="ECO:0000313" key="8">
    <source>
        <dbReference type="Proteomes" id="UP001501094"/>
    </source>
</evidence>
<evidence type="ECO:0000256" key="2">
    <source>
        <dbReference type="ARBA" id="ARBA00022691"/>
    </source>
</evidence>
<dbReference type="RefSeq" id="WP_344105002.1">
    <property type="nucleotide sequence ID" value="NZ_BAAANL010000007.1"/>
</dbReference>
<keyword evidence="8" id="KW-1185">Reference proteome</keyword>
<dbReference type="PANTHER" id="PTHR43273:SF8">
    <property type="entry name" value="RADICAL SAM DOMAIN PROTEIN"/>
    <property type="match status" value="1"/>
</dbReference>
<dbReference type="SFLD" id="SFLDS00029">
    <property type="entry name" value="Radical_SAM"/>
    <property type="match status" value="2"/>
</dbReference>
<dbReference type="EMBL" id="BAAANL010000007">
    <property type="protein sequence ID" value="GAA1871173.1"/>
    <property type="molecule type" value="Genomic_DNA"/>
</dbReference>
<dbReference type="PANTHER" id="PTHR43273">
    <property type="entry name" value="ANAEROBIC SULFATASE-MATURATING ENZYME HOMOLOG ASLB-RELATED"/>
    <property type="match status" value="1"/>
</dbReference>
<comment type="cofactor">
    <cofactor evidence="1">
        <name>[4Fe-4S] cluster</name>
        <dbReference type="ChEBI" id="CHEBI:49883"/>
    </cofactor>
</comment>
<evidence type="ECO:0000256" key="3">
    <source>
        <dbReference type="ARBA" id="ARBA00022723"/>
    </source>
</evidence>
<dbReference type="InterPro" id="IPR023885">
    <property type="entry name" value="4Fe4S-binding_SPASM_dom"/>
</dbReference>
<keyword evidence="5" id="KW-0411">Iron-sulfur</keyword>
<evidence type="ECO:0000259" key="6">
    <source>
        <dbReference type="Pfam" id="PF04055"/>
    </source>
</evidence>
<protein>
    <recommendedName>
        <fullName evidence="6">Radical SAM core domain-containing protein</fullName>
    </recommendedName>
</protein>
<dbReference type="InterPro" id="IPR007197">
    <property type="entry name" value="rSAM"/>
</dbReference>
<gene>
    <name evidence="7" type="ORF">GCM10009751_32900</name>
</gene>
<dbReference type="Gene3D" id="3.20.20.70">
    <property type="entry name" value="Aldolase class I"/>
    <property type="match status" value="1"/>
</dbReference>